<evidence type="ECO:0000256" key="2">
    <source>
        <dbReference type="SAM" id="MobiDB-lite"/>
    </source>
</evidence>
<dbReference type="InterPro" id="IPR011009">
    <property type="entry name" value="Kinase-like_dom_sf"/>
</dbReference>
<reference evidence="5" key="1">
    <citation type="submission" date="2017-02" db="UniProtKB">
        <authorList>
            <consortium name="WormBaseParasite"/>
        </authorList>
    </citation>
    <scope>IDENTIFICATION</scope>
</reference>
<keyword evidence="4" id="KW-1185">Reference proteome</keyword>
<dbReference type="STRING" id="27835.A0A0N4XVD9"/>
<dbReference type="WBParaSite" id="NBR_0000675401-mRNA-1">
    <property type="protein sequence ID" value="NBR_0000675401-mRNA-1"/>
    <property type="gene ID" value="NBR_0000675401"/>
</dbReference>
<dbReference type="EMBL" id="UYSL01019828">
    <property type="protein sequence ID" value="VDL70344.1"/>
    <property type="molecule type" value="Genomic_DNA"/>
</dbReference>
<reference evidence="3 4" key="2">
    <citation type="submission" date="2018-11" db="EMBL/GenBank/DDBJ databases">
        <authorList>
            <consortium name="Pathogen Informatics"/>
        </authorList>
    </citation>
    <scope>NUCLEOTIDE SEQUENCE [LARGE SCALE GENOMIC DNA]</scope>
</reference>
<protein>
    <submittedName>
        <fullName evidence="5">Protein kinase domain-containing protein</fullName>
    </submittedName>
</protein>
<evidence type="ECO:0000256" key="1">
    <source>
        <dbReference type="PROSITE-ProRule" id="PRU10141"/>
    </source>
</evidence>
<evidence type="ECO:0000313" key="3">
    <source>
        <dbReference type="EMBL" id="VDL70344.1"/>
    </source>
</evidence>
<dbReference type="AlphaFoldDB" id="A0A0N4XVD9"/>
<evidence type="ECO:0000313" key="5">
    <source>
        <dbReference type="WBParaSite" id="NBR_0000675401-mRNA-1"/>
    </source>
</evidence>
<gene>
    <name evidence="3" type="ORF">NBR_LOCUS6755</name>
</gene>
<dbReference type="GO" id="GO:0005524">
    <property type="term" value="F:ATP binding"/>
    <property type="evidence" value="ECO:0007669"/>
    <property type="project" value="UniProtKB-UniRule"/>
</dbReference>
<dbReference type="Gene3D" id="3.30.200.20">
    <property type="entry name" value="Phosphorylase Kinase, domain 1"/>
    <property type="match status" value="1"/>
</dbReference>
<proteinExistence type="predicted"/>
<keyword evidence="1" id="KW-0547">Nucleotide-binding</keyword>
<dbReference type="SUPFAM" id="SSF56112">
    <property type="entry name" value="Protein kinase-like (PK-like)"/>
    <property type="match status" value="1"/>
</dbReference>
<dbReference type="PROSITE" id="PS00107">
    <property type="entry name" value="PROTEIN_KINASE_ATP"/>
    <property type="match status" value="1"/>
</dbReference>
<keyword evidence="1" id="KW-0067">ATP-binding</keyword>
<feature type="region of interest" description="Disordered" evidence="2">
    <location>
        <begin position="84"/>
        <end position="104"/>
    </location>
</feature>
<sequence>MDDEEEEDVALKPGSVIESSKGAYVVMKLLGEGGFGAVYRVHDQKNILQEYAMKVEKKVSGRRHSKLKMEVEEITNVLTSSNHTIGTTTHLHHPGPKFITGKPPINLAIHPERRANRDS</sequence>
<name>A0A0N4XVD9_NIPBR</name>
<feature type="binding site" evidence="1">
    <location>
        <position position="54"/>
    </location>
    <ligand>
        <name>ATP</name>
        <dbReference type="ChEBI" id="CHEBI:30616"/>
    </ligand>
</feature>
<dbReference type="Proteomes" id="UP000271162">
    <property type="component" value="Unassembled WGS sequence"/>
</dbReference>
<dbReference type="InterPro" id="IPR017441">
    <property type="entry name" value="Protein_kinase_ATP_BS"/>
</dbReference>
<organism evidence="5">
    <name type="scientific">Nippostrongylus brasiliensis</name>
    <name type="common">Rat hookworm</name>
    <dbReference type="NCBI Taxonomy" id="27835"/>
    <lineage>
        <taxon>Eukaryota</taxon>
        <taxon>Metazoa</taxon>
        <taxon>Ecdysozoa</taxon>
        <taxon>Nematoda</taxon>
        <taxon>Chromadorea</taxon>
        <taxon>Rhabditida</taxon>
        <taxon>Rhabditina</taxon>
        <taxon>Rhabditomorpha</taxon>
        <taxon>Strongyloidea</taxon>
        <taxon>Heligmosomidae</taxon>
        <taxon>Nippostrongylus</taxon>
    </lineage>
</organism>
<accession>A0A0N4XVD9</accession>
<evidence type="ECO:0000313" key="4">
    <source>
        <dbReference type="Proteomes" id="UP000271162"/>
    </source>
</evidence>